<accession>A0A7V3ZYI2</accession>
<gene>
    <name evidence="3" type="ORF">ENU66_05535</name>
</gene>
<dbReference type="InterPro" id="IPR003399">
    <property type="entry name" value="Mce/MlaD"/>
</dbReference>
<keyword evidence="1" id="KW-0812">Transmembrane</keyword>
<keyword evidence="1" id="KW-0472">Membrane</keyword>
<organism evidence="3">
    <name type="scientific">candidate division WOR-3 bacterium</name>
    <dbReference type="NCBI Taxonomy" id="2052148"/>
    <lineage>
        <taxon>Bacteria</taxon>
        <taxon>Bacteria division WOR-3</taxon>
    </lineage>
</organism>
<name>A0A7V3ZYI2_UNCW3</name>
<dbReference type="EMBL" id="DTDJ01000036">
    <property type="protein sequence ID" value="HGL17766.1"/>
    <property type="molecule type" value="Genomic_DNA"/>
</dbReference>
<feature type="domain" description="Mce/MlaD" evidence="2">
    <location>
        <begin position="45"/>
        <end position="107"/>
    </location>
</feature>
<keyword evidence="1" id="KW-1133">Transmembrane helix</keyword>
<dbReference type="InterPro" id="IPR052336">
    <property type="entry name" value="MlaD_Phospholipid_Transporter"/>
</dbReference>
<feature type="transmembrane region" description="Helical" evidence="1">
    <location>
        <begin position="6"/>
        <end position="24"/>
    </location>
</feature>
<evidence type="ECO:0000256" key="1">
    <source>
        <dbReference type="SAM" id="Phobius"/>
    </source>
</evidence>
<proteinExistence type="predicted"/>
<reference evidence="3" key="1">
    <citation type="journal article" date="2020" name="mSystems">
        <title>Genome- and Community-Level Interaction Insights into Carbon Utilization and Element Cycling Functions of Hydrothermarchaeota in Hydrothermal Sediment.</title>
        <authorList>
            <person name="Zhou Z."/>
            <person name="Liu Y."/>
            <person name="Xu W."/>
            <person name="Pan J."/>
            <person name="Luo Z.H."/>
            <person name="Li M."/>
        </authorList>
    </citation>
    <scope>NUCLEOTIDE SEQUENCE [LARGE SCALE GENOMIC DNA]</scope>
    <source>
        <strain evidence="3">SpSt-69</strain>
    </source>
</reference>
<sequence>MTLEEKVGLTIAFLLLLLIGGLFLTRDFNIRKSRTYYEAIFEGPVNVRKGDAVTVLGVPMGKVSDVRIEGKKVVITFYTENYKLNEGSNVILESFGLLGQVRLLVIPGEGKPVQGRYRFQGLRTRSFDDVVREFLNLSDTLVSFLKEMENTFKEIKPVVMRLDGTLTEVDEMLRGLRDTAFVAISEQNNNITTVLKRLDAVLMEADSTMKALRRNPLLSNDSLYNKINSAFEMMQMISQELRKGIEIKARLKLF</sequence>
<dbReference type="PANTHER" id="PTHR33371">
    <property type="entry name" value="INTERMEMBRANE PHOSPHOLIPID TRANSPORT SYSTEM BINDING PROTEIN MLAD-RELATED"/>
    <property type="match status" value="1"/>
</dbReference>
<evidence type="ECO:0000259" key="2">
    <source>
        <dbReference type="Pfam" id="PF02470"/>
    </source>
</evidence>
<dbReference type="AlphaFoldDB" id="A0A7V3ZYI2"/>
<evidence type="ECO:0000313" key="3">
    <source>
        <dbReference type="EMBL" id="HGL17766.1"/>
    </source>
</evidence>
<comment type="caution">
    <text evidence="3">The sequence shown here is derived from an EMBL/GenBank/DDBJ whole genome shotgun (WGS) entry which is preliminary data.</text>
</comment>
<dbReference type="PANTHER" id="PTHR33371:SF4">
    <property type="entry name" value="INTERMEMBRANE PHOSPHOLIPID TRANSPORT SYSTEM BINDING PROTEIN MLAD"/>
    <property type="match status" value="1"/>
</dbReference>
<dbReference type="Pfam" id="PF02470">
    <property type="entry name" value="MlaD"/>
    <property type="match status" value="1"/>
</dbReference>
<protein>
    <submittedName>
        <fullName evidence="3">MCE family protein</fullName>
    </submittedName>
</protein>